<evidence type="ECO:0000256" key="2">
    <source>
        <dbReference type="SAM" id="SignalP"/>
    </source>
</evidence>
<feature type="compositionally biased region" description="Gly residues" evidence="1">
    <location>
        <begin position="39"/>
        <end position="48"/>
    </location>
</feature>
<dbReference type="AlphaFoldDB" id="A9GMI3"/>
<reference evidence="3 4" key="1">
    <citation type="journal article" date="2007" name="Nat. Biotechnol.">
        <title>Complete genome sequence of the myxobacterium Sorangium cellulosum.</title>
        <authorList>
            <person name="Schneiker S."/>
            <person name="Perlova O."/>
            <person name="Kaiser O."/>
            <person name="Gerth K."/>
            <person name="Alici A."/>
            <person name="Altmeyer M.O."/>
            <person name="Bartels D."/>
            <person name="Bekel T."/>
            <person name="Beyer S."/>
            <person name="Bode E."/>
            <person name="Bode H.B."/>
            <person name="Bolten C.J."/>
            <person name="Choudhuri J.V."/>
            <person name="Doss S."/>
            <person name="Elnakady Y.A."/>
            <person name="Frank B."/>
            <person name="Gaigalat L."/>
            <person name="Goesmann A."/>
            <person name="Groeger C."/>
            <person name="Gross F."/>
            <person name="Jelsbak L."/>
            <person name="Jelsbak L."/>
            <person name="Kalinowski J."/>
            <person name="Kegler C."/>
            <person name="Knauber T."/>
            <person name="Konietzny S."/>
            <person name="Kopp M."/>
            <person name="Krause L."/>
            <person name="Krug D."/>
            <person name="Linke B."/>
            <person name="Mahmud T."/>
            <person name="Martinez-Arias R."/>
            <person name="McHardy A.C."/>
            <person name="Merai M."/>
            <person name="Meyer F."/>
            <person name="Mormann S."/>
            <person name="Munoz-Dorado J."/>
            <person name="Perez J."/>
            <person name="Pradella S."/>
            <person name="Rachid S."/>
            <person name="Raddatz G."/>
            <person name="Rosenau F."/>
            <person name="Rueckert C."/>
            <person name="Sasse F."/>
            <person name="Scharfe M."/>
            <person name="Schuster S.C."/>
            <person name="Suen G."/>
            <person name="Treuner-Lange A."/>
            <person name="Velicer G.J."/>
            <person name="Vorholter F.-J."/>
            <person name="Weissman K.J."/>
            <person name="Welch R.D."/>
            <person name="Wenzel S.C."/>
            <person name="Whitworth D.E."/>
            <person name="Wilhelm S."/>
            <person name="Wittmann C."/>
            <person name="Bloecker H."/>
            <person name="Puehler A."/>
            <person name="Mueller R."/>
        </authorList>
    </citation>
    <scope>NUCLEOTIDE SEQUENCE [LARGE SCALE GENOMIC DNA]</scope>
    <source>
        <strain evidence="4">So ce56</strain>
    </source>
</reference>
<sequence>MRYCLFVGLLALPLLGCGSDPADNEGATTTGATTSTGSAGTGGAGGESPGCAPAAAPDVTDVSGTWAYRAIGSQLTQAQGLPPFQTRIVSVMLITQQQNGDAISLQGTYCDHYTEDPDAIVHAVIPDSFRGALAPVTREGTFAANEGGLRYKLGPLHEVIGAALGDPAQDELPTDPEDARVVDQDEDGHPGMTVQLQGLIDGSVYVAERARTELDGVAVATDRIEGRLGFVSEQSVLETDPPSLKATMAASRTYPDPEECNSTFVMVRTPDEADCAWIMERADTLFQ</sequence>
<dbReference type="Proteomes" id="UP000002139">
    <property type="component" value="Chromosome"/>
</dbReference>
<dbReference type="RefSeq" id="WP_012235914.1">
    <property type="nucleotide sequence ID" value="NC_010162.1"/>
</dbReference>
<evidence type="ECO:0000313" key="3">
    <source>
        <dbReference type="EMBL" id="CAN93442.1"/>
    </source>
</evidence>
<feature type="chain" id="PRO_5002735347" description="Secreted protein" evidence="2">
    <location>
        <begin position="23"/>
        <end position="287"/>
    </location>
</feature>
<evidence type="ECO:0008006" key="5">
    <source>
        <dbReference type="Google" id="ProtNLM"/>
    </source>
</evidence>
<proteinExistence type="predicted"/>
<organism evidence="3 4">
    <name type="scientific">Sorangium cellulosum (strain So ce56)</name>
    <name type="common">Polyangium cellulosum (strain So ce56)</name>
    <dbReference type="NCBI Taxonomy" id="448385"/>
    <lineage>
        <taxon>Bacteria</taxon>
        <taxon>Pseudomonadati</taxon>
        <taxon>Myxococcota</taxon>
        <taxon>Polyangia</taxon>
        <taxon>Polyangiales</taxon>
        <taxon>Polyangiaceae</taxon>
        <taxon>Sorangium</taxon>
    </lineage>
</organism>
<dbReference type="KEGG" id="scl:sce3283"/>
<dbReference type="HOGENOM" id="CLU_969435_0_0_7"/>
<feature type="region of interest" description="Disordered" evidence="1">
    <location>
        <begin position="25"/>
        <end position="56"/>
    </location>
</feature>
<evidence type="ECO:0000256" key="1">
    <source>
        <dbReference type="SAM" id="MobiDB-lite"/>
    </source>
</evidence>
<gene>
    <name evidence="3" type="ordered locus">sce3283</name>
</gene>
<keyword evidence="2" id="KW-0732">Signal</keyword>
<dbReference type="OrthoDB" id="5525530at2"/>
<accession>A9GMI3</accession>
<protein>
    <recommendedName>
        <fullName evidence="5">Secreted protein</fullName>
    </recommendedName>
</protein>
<feature type="compositionally biased region" description="Low complexity" evidence="1">
    <location>
        <begin position="26"/>
        <end position="38"/>
    </location>
</feature>
<dbReference type="EMBL" id="AM746676">
    <property type="protein sequence ID" value="CAN93442.1"/>
    <property type="molecule type" value="Genomic_DNA"/>
</dbReference>
<name>A9GMI3_SORC5</name>
<keyword evidence="4" id="KW-1185">Reference proteome</keyword>
<evidence type="ECO:0000313" key="4">
    <source>
        <dbReference type="Proteomes" id="UP000002139"/>
    </source>
</evidence>
<feature type="signal peptide" evidence="2">
    <location>
        <begin position="1"/>
        <end position="22"/>
    </location>
</feature>